<dbReference type="InterPro" id="IPR014395">
    <property type="entry name" value="Pen/GL7ACA/AHL_acylase"/>
</dbReference>
<dbReference type="PIRSF" id="PIRSF001227">
    <property type="entry name" value="Pen_acylase"/>
    <property type="match status" value="1"/>
</dbReference>
<dbReference type="InterPro" id="IPR002692">
    <property type="entry name" value="S45"/>
</dbReference>
<evidence type="ECO:0000256" key="5">
    <source>
        <dbReference type="PIRSR" id="PIRSR001227-2"/>
    </source>
</evidence>
<feature type="active site" description="Nucleophile" evidence="4">
    <location>
        <position position="291"/>
    </location>
</feature>
<dbReference type="Gene3D" id="1.10.1400.10">
    <property type="match status" value="1"/>
</dbReference>
<dbReference type="SUPFAM" id="SSF56235">
    <property type="entry name" value="N-terminal nucleophile aminohydrolases (Ntn hydrolases)"/>
    <property type="match status" value="1"/>
</dbReference>
<evidence type="ECO:0000313" key="6">
    <source>
        <dbReference type="EMBL" id="SDR88182.1"/>
    </source>
</evidence>
<dbReference type="PANTHER" id="PTHR34218">
    <property type="entry name" value="PEPTIDASE S45 PENICILLIN AMIDASE"/>
    <property type="match status" value="1"/>
</dbReference>
<dbReference type="GO" id="GO:0046872">
    <property type="term" value="F:metal ion binding"/>
    <property type="evidence" value="ECO:0007669"/>
    <property type="project" value="UniProtKB-KW"/>
</dbReference>
<organism evidence="6 7">
    <name type="scientific">Friedmanniella luteola</name>
    <dbReference type="NCBI Taxonomy" id="546871"/>
    <lineage>
        <taxon>Bacteria</taxon>
        <taxon>Bacillati</taxon>
        <taxon>Actinomycetota</taxon>
        <taxon>Actinomycetes</taxon>
        <taxon>Propionibacteriales</taxon>
        <taxon>Nocardioidaceae</taxon>
        <taxon>Friedmanniella</taxon>
    </lineage>
</organism>
<accession>A0A1H1MNI8</accession>
<dbReference type="InterPro" id="IPR043147">
    <property type="entry name" value="Penicillin_amidase_A-knob"/>
</dbReference>
<dbReference type="GO" id="GO:0017000">
    <property type="term" value="P:antibiotic biosynthetic process"/>
    <property type="evidence" value="ECO:0007669"/>
    <property type="project" value="InterPro"/>
</dbReference>
<comment type="cofactor">
    <cofactor evidence="5">
        <name>Ca(2+)</name>
        <dbReference type="ChEBI" id="CHEBI:29108"/>
    </cofactor>
    <text evidence="5">Binds 1 Ca(2+) ion per dimer.</text>
</comment>
<keyword evidence="7" id="KW-1185">Reference proteome</keyword>
<dbReference type="Pfam" id="PF01804">
    <property type="entry name" value="Penicil_amidase"/>
    <property type="match status" value="1"/>
</dbReference>
<reference evidence="6 7" key="1">
    <citation type="submission" date="2016-10" db="EMBL/GenBank/DDBJ databases">
        <authorList>
            <person name="de Groot N.N."/>
        </authorList>
    </citation>
    <scope>NUCLEOTIDE SEQUENCE [LARGE SCALE GENOMIC DNA]</scope>
    <source>
        <strain evidence="6 7">DSM 21741</strain>
    </source>
</reference>
<protein>
    <submittedName>
        <fullName evidence="6">Penicillin amidase</fullName>
    </submittedName>
</protein>
<dbReference type="InterPro" id="IPR043146">
    <property type="entry name" value="Penicillin_amidase_N_B-knob"/>
</dbReference>
<dbReference type="GO" id="GO:0016811">
    <property type="term" value="F:hydrolase activity, acting on carbon-nitrogen (but not peptide) bonds, in linear amides"/>
    <property type="evidence" value="ECO:0007669"/>
    <property type="project" value="InterPro"/>
</dbReference>
<dbReference type="Gene3D" id="3.60.20.10">
    <property type="entry name" value="Glutamine Phosphoribosylpyrophosphate, subunit 1, domain 1"/>
    <property type="match status" value="1"/>
</dbReference>
<evidence type="ECO:0000256" key="4">
    <source>
        <dbReference type="PIRSR" id="PIRSR001227-1"/>
    </source>
</evidence>
<feature type="binding site" evidence="5">
    <location>
        <position position="197"/>
    </location>
    <ligand>
        <name>Ca(2+)</name>
        <dbReference type="ChEBI" id="CHEBI:29108"/>
    </ligand>
</feature>
<dbReference type="AlphaFoldDB" id="A0A1H1MNI8"/>
<evidence type="ECO:0000256" key="1">
    <source>
        <dbReference type="ARBA" id="ARBA00006586"/>
    </source>
</evidence>
<evidence type="ECO:0000313" key="7">
    <source>
        <dbReference type="Proteomes" id="UP000199092"/>
    </source>
</evidence>
<feature type="binding site" evidence="5">
    <location>
        <position position="372"/>
    </location>
    <ligand>
        <name>Ca(2+)</name>
        <dbReference type="ChEBI" id="CHEBI:29108"/>
    </ligand>
</feature>
<name>A0A1H1MNI8_9ACTN</name>
<dbReference type="InterPro" id="IPR023343">
    <property type="entry name" value="Penicillin_amidase_dom1"/>
</dbReference>
<evidence type="ECO:0000256" key="2">
    <source>
        <dbReference type="ARBA" id="ARBA00022801"/>
    </source>
</evidence>
<dbReference type="STRING" id="546871.SAMN04488543_0673"/>
<gene>
    <name evidence="6" type="ORF">SAMN04488543_0673</name>
</gene>
<dbReference type="Proteomes" id="UP000199092">
    <property type="component" value="Chromosome I"/>
</dbReference>
<dbReference type="InterPro" id="IPR029055">
    <property type="entry name" value="Ntn_hydrolases_N"/>
</dbReference>
<dbReference type="CDD" id="cd03747">
    <property type="entry name" value="Ntn_PGA_like"/>
    <property type="match status" value="1"/>
</dbReference>
<keyword evidence="5" id="KW-0479">Metal-binding</keyword>
<keyword evidence="3" id="KW-0865">Zymogen</keyword>
<proteinExistence type="inferred from homology"/>
<feature type="binding site" evidence="5">
    <location>
        <position position="369"/>
    </location>
    <ligand>
        <name>Ca(2+)</name>
        <dbReference type="ChEBI" id="CHEBI:29108"/>
    </ligand>
</feature>
<dbReference type="Gene3D" id="2.30.120.10">
    <property type="match status" value="1"/>
</dbReference>
<dbReference type="RefSeq" id="WP_091410151.1">
    <property type="nucleotide sequence ID" value="NZ_LT629749.1"/>
</dbReference>
<dbReference type="EMBL" id="LT629749">
    <property type="protein sequence ID" value="SDR88182.1"/>
    <property type="molecule type" value="Genomic_DNA"/>
</dbReference>
<dbReference type="Gene3D" id="1.10.439.10">
    <property type="entry name" value="Penicillin Amidohydrolase, domain 1"/>
    <property type="match status" value="1"/>
</dbReference>
<evidence type="ECO:0000256" key="3">
    <source>
        <dbReference type="ARBA" id="ARBA00023145"/>
    </source>
</evidence>
<keyword evidence="5" id="KW-0106">Calcium</keyword>
<dbReference type="PANTHER" id="PTHR34218:SF4">
    <property type="entry name" value="ACYL-HOMOSERINE LACTONE ACYLASE QUIP"/>
    <property type="match status" value="1"/>
</dbReference>
<comment type="similarity">
    <text evidence="1">Belongs to the peptidase S45 family.</text>
</comment>
<sequence length="848" mass="91863">MRRLPRWLLFPAIVVVLALVVLPFLAVSLVRESTPTTEGRLTLPGLGAPVEVLRDASGVPHVYADNPEDLFEAQGFVAAQDRFFEMDFRRHLAAGRLAELFGESQVSTDAYVRTLGWRRVAEQELRLLSSSTRRYLDAYAAGVNGYLRERSPAELSLEYRLLGVQGLRGAPEAWTAADSLAWLKVMAWQLGSNQDDEASRGLLSATLGPGRVAELYPQHPLEGYDPILDRGDVRGRAFDPDAALVSGRPAPAGLSRAQLQAAQPALAGAAAVDRLLPAVLGTADGAGGIGSNSFVVAGSRTASGKALLSNDPHLATSIPSTFAQVGLHCRTVSKACPFDVSGFSLAAVPGVVIGHNSAVAWGMTTSYADVQDLYLEQVQGDTVRRGPVYEPLEQRTEEIRVRGEDQPRALRIRSSRHGPLLSDVSAALQRVGAQRGESGGSGYAVSVAWVGSTPGRTMDALLGLNRAQDFRQFRAALALLSAPSQNFVYADTAGNIGYQLPGDLPVRGRGDGRTPSPGWDERYDWTGRIPFAQLPYTYNPPSGYLVAANQQVIGRQYPYPVGSGYSYGWRSQEIRDRLADAPPLTLDAAEQIFYDETVRPAAALVPALLKVRVADPWVAEGQRTLVGWDYSASADSAPAAFYNVVVHDLLELTFRDELPQDQWPHGGDRWYAVLDRLLADPDNAWWDDVTTPQVERRDDILLAAMTDARSEITSLMSRDPDGWRWGHLHQVRLESLTLGQSGIAPVEALFNRGHYPVGGGPAVVNALGYDDLLGYGVTTAPTMRMLVDLGALDGSRWINQSGVSGHAFAEHYDDQTELWATNQMLPFVSSRPAVEAATADRLELVPGG</sequence>
<keyword evidence="2" id="KW-0378">Hydrolase</keyword>
<dbReference type="OrthoDB" id="5240333at2"/>